<feature type="signal peptide" evidence="2">
    <location>
        <begin position="1"/>
        <end position="16"/>
    </location>
</feature>
<name>A0A1Y2AY27_9TREE</name>
<evidence type="ECO:0000256" key="1">
    <source>
        <dbReference type="SAM" id="MobiDB-lite"/>
    </source>
</evidence>
<dbReference type="AlphaFoldDB" id="A0A1Y2AY27"/>
<dbReference type="CDD" id="cd16279">
    <property type="entry name" value="metallo-hydrolase-like_MBL-fold"/>
    <property type="match status" value="1"/>
</dbReference>
<evidence type="ECO:0000259" key="3">
    <source>
        <dbReference type="SMART" id="SM00849"/>
    </source>
</evidence>
<dbReference type="InterPro" id="IPR036866">
    <property type="entry name" value="RibonucZ/Hydroxyglut_hydro"/>
</dbReference>
<dbReference type="FunCoup" id="A0A1Y2AY27">
    <property type="interactions" value="2"/>
</dbReference>
<evidence type="ECO:0000313" key="4">
    <source>
        <dbReference type="EMBL" id="ORY27493.1"/>
    </source>
</evidence>
<sequence length="482" mass="53406">MSPLQLLFLGTGTSSGLPLAPCLTLSEPWPWSIAQTIPTSSAKSPPKGGFDPNGSWPSNIPCACCRSAVHRDVPEGWKNRRGNTSVVVRKKDKKGQWRNIVVDVGKTFREQATRFFPRWGVKTVDAVILTHGHADAYFGLDDLREWCTRQGKPIPIYLNRATYEIVANSFPYLVDKSAASGGGDIPTLQWNIIENEASFEVFDIHVQALPTHHGVYFRSPPETALPTAGSASTKVPPVKPVPEPLICLGYMFDREIVYISDVSFIPETTWDLITNRYDVRRDDNAKHDNVSDLIDGVKRLTSHSKAILPTPGMTPTRPRTPSSDFIPVQSVPSSFNRRSSSGGRLPILIIDALFPIRTHSSHFNLAQALDAAMRLDAEITYFVGSSHPTSHYMWQEICRSFRGEDGQRKDHPDNDQCKTLLRNLMADEQFSGTQDGKESFAQKLIHWGGRAEPAWDGLVVQVGAKDGGFQELENESAGGWGI</sequence>
<protein>
    <submittedName>
        <fullName evidence="4">Beta-lactamase-like protein</fullName>
    </submittedName>
</protein>
<dbReference type="SUPFAM" id="SSF56281">
    <property type="entry name" value="Metallo-hydrolase/oxidoreductase"/>
    <property type="match status" value="1"/>
</dbReference>
<keyword evidence="5" id="KW-1185">Reference proteome</keyword>
<organism evidence="4 5">
    <name type="scientific">Naematelia encephala</name>
    <dbReference type="NCBI Taxonomy" id="71784"/>
    <lineage>
        <taxon>Eukaryota</taxon>
        <taxon>Fungi</taxon>
        <taxon>Dikarya</taxon>
        <taxon>Basidiomycota</taxon>
        <taxon>Agaricomycotina</taxon>
        <taxon>Tremellomycetes</taxon>
        <taxon>Tremellales</taxon>
        <taxon>Naemateliaceae</taxon>
        <taxon>Naematelia</taxon>
    </lineage>
</organism>
<comment type="caution">
    <text evidence="4">The sequence shown here is derived from an EMBL/GenBank/DDBJ whole genome shotgun (WGS) entry which is preliminary data.</text>
</comment>
<dbReference type="OrthoDB" id="341300at2759"/>
<evidence type="ECO:0000313" key="5">
    <source>
        <dbReference type="Proteomes" id="UP000193986"/>
    </source>
</evidence>
<keyword evidence="2" id="KW-0732">Signal</keyword>
<reference evidence="4 5" key="1">
    <citation type="submission" date="2016-07" db="EMBL/GenBank/DDBJ databases">
        <title>Pervasive Adenine N6-methylation of Active Genes in Fungi.</title>
        <authorList>
            <consortium name="DOE Joint Genome Institute"/>
            <person name="Mondo S.J."/>
            <person name="Dannebaum R.O."/>
            <person name="Kuo R.C."/>
            <person name="Labutti K."/>
            <person name="Haridas S."/>
            <person name="Kuo A."/>
            <person name="Salamov A."/>
            <person name="Ahrendt S.R."/>
            <person name="Lipzen A."/>
            <person name="Sullivan W."/>
            <person name="Andreopoulos W.B."/>
            <person name="Clum A."/>
            <person name="Lindquist E."/>
            <person name="Daum C."/>
            <person name="Ramamoorthy G.K."/>
            <person name="Gryganskyi A."/>
            <person name="Culley D."/>
            <person name="Magnuson J.K."/>
            <person name="James T.Y."/>
            <person name="O'Malley M.A."/>
            <person name="Stajich J.E."/>
            <person name="Spatafora J.W."/>
            <person name="Visel A."/>
            <person name="Grigoriev I.V."/>
        </authorList>
    </citation>
    <scope>NUCLEOTIDE SEQUENCE [LARGE SCALE GENOMIC DNA]</scope>
    <source>
        <strain evidence="4 5">68-887.2</strain>
    </source>
</reference>
<dbReference type="Proteomes" id="UP000193986">
    <property type="component" value="Unassembled WGS sequence"/>
</dbReference>
<feature type="chain" id="PRO_5012395307" evidence="2">
    <location>
        <begin position="17"/>
        <end position="482"/>
    </location>
</feature>
<proteinExistence type="predicted"/>
<dbReference type="Pfam" id="PF12706">
    <property type="entry name" value="Lactamase_B_2"/>
    <property type="match status" value="1"/>
</dbReference>
<dbReference type="PANTHER" id="PTHR42663">
    <property type="entry name" value="HYDROLASE C777.06C-RELATED-RELATED"/>
    <property type="match status" value="1"/>
</dbReference>
<dbReference type="InParanoid" id="A0A1Y2AY27"/>
<feature type="domain" description="Metallo-beta-lactamase" evidence="3">
    <location>
        <begin position="82"/>
        <end position="276"/>
    </location>
</feature>
<evidence type="ECO:0000256" key="2">
    <source>
        <dbReference type="SAM" id="SignalP"/>
    </source>
</evidence>
<dbReference type="InterPro" id="IPR001279">
    <property type="entry name" value="Metallo-B-lactamas"/>
</dbReference>
<gene>
    <name evidence="4" type="ORF">BCR39DRAFT_538275</name>
</gene>
<feature type="region of interest" description="Disordered" evidence="1">
    <location>
        <begin position="306"/>
        <end position="331"/>
    </location>
</feature>
<dbReference type="STRING" id="71784.A0A1Y2AY27"/>
<dbReference type="SMART" id="SM00849">
    <property type="entry name" value="Lactamase_B"/>
    <property type="match status" value="1"/>
</dbReference>
<accession>A0A1Y2AY27</accession>
<feature type="compositionally biased region" description="Low complexity" evidence="1">
    <location>
        <begin position="309"/>
        <end position="321"/>
    </location>
</feature>
<dbReference type="PANTHER" id="PTHR42663:SF6">
    <property type="entry name" value="HYDROLASE C777.06C-RELATED"/>
    <property type="match status" value="1"/>
</dbReference>
<dbReference type="Gene3D" id="3.60.15.10">
    <property type="entry name" value="Ribonuclease Z/Hydroxyacylglutathione hydrolase-like"/>
    <property type="match status" value="1"/>
</dbReference>
<dbReference type="EMBL" id="MCFC01000038">
    <property type="protein sequence ID" value="ORY27493.1"/>
    <property type="molecule type" value="Genomic_DNA"/>
</dbReference>